<dbReference type="OrthoDB" id="7328956at2"/>
<evidence type="ECO:0000256" key="1">
    <source>
        <dbReference type="SAM" id="Phobius"/>
    </source>
</evidence>
<dbReference type="Proteomes" id="UP000324536">
    <property type="component" value="Chromosome"/>
</dbReference>
<keyword evidence="3" id="KW-1185">Reference proteome</keyword>
<feature type="transmembrane region" description="Helical" evidence="1">
    <location>
        <begin position="128"/>
        <end position="148"/>
    </location>
</feature>
<dbReference type="Pfam" id="PF03929">
    <property type="entry name" value="PepSY_TM"/>
    <property type="match status" value="1"/>
</dbReference>
<sequence length="368" mass="39701">MRFIVLCHRWAGGVAGLLLAILGLSGALLVYKDVWTLVPHHYDTVVQDATQVGQAVTRMMHDPHPPQMITFATDSLGVDKLAIAKGGGAYADQSGQVLLRWGSDWARPELWLVQLHRYLLVRPGGETVVGVAGLVGFALVLTGCIAWWRTRRTFAPRLLPQRLSRPAIIRHHRDLGVLVTPLLLISFLTGAFMVFRPLGALVLGPGAGQVVASAFKAPDYPHVRTSPDLDWQAMMEEARVRFPKAQFGRLAMPRRGGSLITLSMRQPGDWLPNGAAMVWFAPDTGAVVGVRDGGQAPAQARGFMTYMPLHIGRVGGIVGKALMALSGLSLATLGLLATWTFWFVQLTGDKKKKQARAAAAQAAGQTGG</sequence>
<feature type="transmembrane region" description="Helical" evidence="1">
    <location>
        <begin position="12"/>
        <end position="31"/>
    </location>
</feature>
<keyword evidence="1" id="KW-0472">Membrane</keyword>
<accession>A0A5C1YLY1</accession>
<dbReference type="InterPro" id="IPR005625">
    <property type="entry name" value="PepSY-ass_TM"/>
</dbReference>
<name>A0A5C1YLY1_9PROT</name>
<dbReference type="RefSeq" id="WP_149279002.1">
    <property type="nucleotide sequence ID" value="NZ_CP043506.1"/>
</dbReference>
<proteinExistence type="predicted"/>
<feature type="transmembrane region" description="Helical" evidence="1">
    <location>
        <begin position="175"/>
        <end position="195"/>
    </location>
</feature>
<gene>
    <name evidence="2" type="ORF">FLP30_05950</name>
</gene>
<keyword evidence="1" id="KW-0812">Transmembrane</keyword>
<keyword evidence="1" id="KW-1133">Transmembrane helix</keyword>
<protein>
    <submittedName>
        <fullName evidence="2">PepSY domain-containing protein</fullName>
    </submittedName>
</protein>
<dbReference type="EMBL" id="CP043506">
    <property type="protein sequence ID" value="QEO17324.1"/>
    <property type="molecule type" value="Genomic_DNA"/>
</dbReference>
<dbReference type="AlphaFoldDB" id="A0A5C1YLY1"/>
<reference evidence="2 3" key="1">
    <citation type="submission" date="2019-09" db="EMBL/GenBank/DDBJ databases">
        <title>Genome sequencing of strain KACC 21233.</title>
        <authorList>
            <person name="Heo J."/>
            <person name="Kim S.-J."/>
            <person name="Kim J.-S."/>
            <person name="Hong S.-B."/>
            <person name="Kwon S.-W."/>
        </authorList>
    </citation>
    <scope>NUCLEOTIDE SEQUENCE [LARGE SCALE GENOMIC DNA]</scope>
    <source>
        <strain evidence="2 3">KACC 21233</strain>
    </source>
</reference>
<organism evidence="2 3">
    <name type="scientific">Acetobacter vaccinii</name>
    <dbReference type="NCBI Taxonomy" id="2592655"/>
    <lineage>
        <taxon>Bacteria</taxon>
        <taxon>Pseudomonadati</taxon>
        <taxon>Pseudomonadota</taxon>
        <taxon>Alphaproteobacteria</taxon>
        <taxon>Acetobacterales</taxon>
        <taxon>Acetobacteraceae</taxon>
        <taxon>Acetobacter</taxon>
    </lineage>
</organism>
<dbReference type="PANTHER" id="PTHR34219">
    <property type="entry name" value="IRON-REGULATED INNER MEMBRANE PROTEIN-RELATED"/>
    <property type="match status" value="1"/>
</dbReference>
<feature type="transmembrane region" description="Helical" evidence="1">
    <location>
        <begin position="321"/>
        <end position="344"/>
    </location>
</feature>
<dbReference type="KEGG" id="acek:FLP30_05950"/>
<evidence type="ECO:0000313" key="2">
    <source>
        <dbReference type="EMBL" id="QEO17324.1"/>
    </source>
</evidence>
<evidence type="ECO:0000313" key="3">
    <source>
        <dbReference type="Proteomes" id="UP000324536"/>
    </source>
</evidence>